<dbReference type="GO" id="GO:0005829">
    <property type="term" value="C:cytosol"/>
    <property type="evidence" value="ECO:0007669"/>
    <property type="project" value="TreeGrafter"/>
</dbReference>
<dbReference type="InterPro" id="IPR001494">
    <property type="entry name" value="Importin-beta_N"/>
</dbReference>
<dbReference type="Proteomes" id="UP000708148">
    <property type="component" value="Unassembled WGS sequence"/>
</dbReference>
<keyword evidence="3" id="KW-0653">Protein transport</keyword>
<dbReference type="PANTHER" id="PTHR10997:SF9">
    <property type="entry name" value="IMPORTIN-9"/>
    <property type="match status" value="1"/>
</dbReference>
<comment type="subcellular location">
    <subcellularLocation>
        <location evidence="1">Nucleus</location>
    </subcellularLocation>
</comment>
<accession>A0A8S1IMC8</accession>
<dbReference type="InterPro" id="IPR011989">
    <property type="entry name" value="ARM-like"/>
</dbReference>
<dbReference type="GO" id="GO:0006606">
    <property type="term" value="P:protein import into nucleus"/>
    <property type="evidence" value="ECO:0007669"/>
    <property type="project" value="TreeGrafter"/>
</dbReference>
<dbReference type="OrthoDB" id="431626at2759"/>
<keyword evidence="7" id="KW-1185">Reference proteome</keyword>
<evidence type="ECO:0000256" key="3">
    <source>
        <dbReference type="ARBA" id="ARBA00022927"/>
    </source>
</evidence>
<dbReference type="EMBL" id="CAJHUC010000389">
    <property type="protein sequence ID" value="CAD7695791.1"/>
    <property type="molecule type" value="Genomic_DNA"/>
</dbReference>
<dbReference type="PROSITE" id="PS50166">
    <property type="entry name" value="IMPORTIN_B_NT"/>
    <property type="match status" value="1"/>
</dbReference>
<dbReference type="Pfam" id="PF25018">
    <property type="entry name" value="HEAT_IPO9_c"/>
    <property type="match status" value="1"/>
</dbReference>
<dbReference type="Pfam" id="PF03810">
    <property type="entry name" value="IBN_N"/>
    <property type="match status" value="1"/>
</dbReference>
<dbReference type="PANTHER" id="PTHR10997">
    <property type="entry name" value="IMPORTIN-7, 8, 11"/>
    <property type="match status" value="1"/>
</dbReference>
<dbReference type="AlphaFoldDB" id="A0A8S1IMC8"/>
<keyword evidence="2" id="KW-0813">Transport</keyword>
<evidence type="ECO:0000259" key="5">
    <source>
        <dbReference type="PROSITE" id="PS50166"/>
    </source>
</evidence>
<proteinExistence type="predicted"/>
<dbReference type="GO" id="GO:0005635">
    <property type="term" value="C:nuclear envelope"/>
    <property type="evidence" value="ECO:0007669"/>
    <property type="project" value="TreeGrafter"/>
</dbReference>
<feature type="domain" description="Importin N-terminal" evidence="5">
    <location>
        <begin position="24"/>
        <end position="100"/>
    </location>
</feature>
<dbReference type="InterPro" id="IPR016024">
    <property type="entry name" value="ARM-type_fold"/>
</dbReference>
<evidence type="ECO:0000313" key="7">
    <source>
        <dbReference type="Proteomes" id="UP000708148"/>
    </source>
</evidence>
<sequence length="1012" mass="109343">MDESQLLHCLQASLHSDASVRQNAEAQLSAASRQGGYGVVLAKAALAREVPPDLRQLAAVLLKQYVKLHWQDGGEKFEPPVVPDPDKRAIRDLALRCLSDPVPKIRTAVGMAVASIASWDWPENWPNLLEVLVGAIKERKDPDLVQGALRCLSMFAGEIDEGQLPVVLPVLLPELKSIVSLPCTDSCHMQQQALAIIHSFISNLGTMSGQYGQQTRELIQPHLEGLMQQFLAILSQPLTPKDMSRWGMLMEAIKSLIQIMLHFSRLVEPMTTELVSSAGKWLLNSYQLFVTVVLDEENESEEVEVDSEGGTADFQTVTAQLFELLLVLIGNKRLQHLFEGSLKDLMYLTLGYMQMTQRQVNTWVNDPNQYLADEQEELFTMRASGELMLTELVEAFGDDAMQALGSAVERRTGESVSALSSNKPNWWKPREAALLAMGYVSEAIAEARRSGAGAQFDLGQFLEGTLKNDIGGQCPYLVGRALWMAAKLAPVMSVEQATPFAQAAVAGLCGGGPAPVRIGACRAISQLFPALPREVLKPCMPSTFESLVRMLQETSEDTQNLVLETLAVAAKVDEDATSQFESQIMPTTLQIWSENFNDPMVGTAAMDVITGLAANSQCLPGLCRSALPVVSKVVVEPAGQPAGAVESCLDLLTVLVGTRSLEVAGAVYTAVGPAVMALLAQSDDAGILESCTKLLQALVMVGGEQLLSWGGADPAASLQTLMAAVSRLLDPAMGDAPAAHVGQLVNALVQKVPTVLGPMLPDLLKAIIWKLQHVDMSQVVVSLLVVFFRLAHKDVNSLIEVLATMSAPSPDGSTKNALQLVMGIWTERYVEIQGPYSIRLATTAMGNLLASGNPKLSEVQVKGKIVPTSGGVRTRSQAKRSNPDKWVMVPLPIKIVMLFADILVEQQMAEMELAEGSDEDPKDEEGLTDSVAAGLMTLDDILARRESDFASGVDFDEGLHDPVDPVAQLDLVQYAAGQIKDVNARDPAFLQSCMAAFTPAQEAIVRGFLQKQ</sequence>
<gene>
    <name evidence="6" type="ORF">OSTQU699_LOCUS1152</name>
</gene>
<protein>
    <recommendedName>
        <fullName evidence="5">Importin N-terminal domain-containing protein</fullName>
    </recommendedName>
</protein>
<dbReference type="Gene3D" id="1.25.10.10">
    <property type="entry name" value="Leucine-rich Repeat Variant"/>
    <property type="match status" value="1"/>
</dbReference>
<dbReference type="SMART" id="SM00913">
    <property type="entry name" value="IBN_N"/>
    <property type="match status" value="1"/>
</dbReference>
<organism evidence="6 7">
    <name type="scientific">Ostreobium quekettii</name>
    <dbReference type="NCBI Taxonomy" id="121088"/>
    <lineage>
        <taxon>Eukaryota</taxon>
        <taxon>Viridiplantae</taxon>
        <taxon>Chlorophyta</taxon>
        <taxon>core chlorophytes</taxon>
        <taxon>Ulvophyceae</taxon>
        <taxon>TCBD clade</taxon>
        <taxon>Bryopsidales</taxon>
        <taxon>Ostreobineae</taxon>
        <taxon>Ostreobiaceae</taxon>
        <taxon>Ostreobium</taxon>
    </lineage>
</organism>
<evidence type="ECO:0000256" key="1">
    <source>
        <dbReference type="ARBA" id="ARBA00004123"/>
    </source>
</evidence>
<comment type="caution">
    <text evidence="6">The sequence shown here is derived from an EMBL/GenBank/DDBJ whole genome shotgun (WGS) entry which is preliminary data.</text>
</comment>
<keyword evidence="4" id="KW-0539">Nucleus</keyword>
<evidence type="ECO:0000256" key="4">
    <source>
        <dbReference type="ARBA" id="ARBA00023242"/>
    </source>
</evidence>
<reference evidence="6" key="1">
    <citation type="submission" date="2020-12" db="EMBL/GenBank/DDBJ databases">
        <authorList>
            <person name="Iha C."/>
        </authorList>
    </citation>
    <scope>NUCLEOTIDE SEQUENCE</scope>
</reference>
<evidence type="ECO:0000313" key="6">
    <source>
        <dbReference type="EMBL" id="CAD7695791.1"/>
    </source>
</evidence>
<dbReference type="SUPFAM" id="SSF48371">
    <property type="entry name" value="ARM repeat"/>
    <property type="match status" value="1"/>
</dbReference>
<name>A0A8S1IMC8_9CHLO</name>
<evidence type="ECO:0000256" key="2">
    <source>
        <dbReference type="ARBA" id="ARBA00022448"/>
    </source>
</evidence>
<dbReference type="InterPro" id="IPR056840">
    <property type="entry name" value="HEAT_IPO9_central"/>
</dbReference>
<dbReference type="GO" id="GO:0031267">
    <property type="term" value="F:small GTPase binding"/>
    <property type="evidence" value="ECO:0007669"/>
    <property type="project" value="InterPro"/>
</dbReference>